<organism evidence="4 5">
    <name type="scientific">Gordonia pseudamarae</name>
    <dbReference type="NCBI Taxonomy" id="2831662"/>
    <lineage>
        <taxon>Bacteria</taxon>
        <taxon>Bacillati</taxon>
        <taxon>Actinomycetota</taxon>
        <taxon>Actinomycetes</taxon>
        <taxon>Mycobacteriales</taxon>
        <taxon>Gordoniaceae</taxon>
        <taxon>Gordonia</taxon>
    </lineage>
</organism>
<dbReference type="Proteomes" id="UP001059836">
    <property type="component" value="Chromosome"/>
</dbReference>
<dbReference type="Pfam" id="PF03061">
    <property type="entry name" value="4HBT"/>
    <property type="match status" value="1"/>
</dbReference>
<evidence type="ECO:0000313" key="5">
    <source>
        <dbReference type="Proteomes" id="UP001059836"/>
    </source>
</evidence>
<name>A0ABX6IKT2_9ACTN</name>
<dbReference type="InterPro" id="IPR006683">
    <property type="entry name" value="Thioestr_dom"/>
</dbReference>
<evidence type="ECO:0000313" key="4">
    <source>
        <dbReference type="EMBL" id="QHN36405.1"/>
    </source>
</evidence>
<keyword evidence="2" id="KW-0378">Hydrolase</keyword>
<dbReference type="InterPro" id="IPR039298">
    <property type="entry name" value="ACOT13"/>
</dbReference>
<evidence type="ECO:0000256" key="1">
    <source>
        <dbReference type="ARBA" id="ARBA00008324"/>
    </source>
</evidence>
<dbReference type="PANTHER" id="PTHR21660">
    <property type="entry name" value="THIOESTERASE SUPERFAMILY MEMBER-RELATED"/>
    <property type="match status" value="1"/>
</dbReference>
<sequence>MSSADTADQAPAFDNPLTPFGVGDLGREGLVGTLVGQLGPRLADHRGRIDLPVFAVLFDHVGGFPFFLAQEDGASTLQSRLSMSLLADVAVTERLTGRAEVRTDDGTYGVSTVDLRTAAGRLCVTGTARSVRVGRGGEDTDMDSLAAPSAAGEGCLPEPIDPELSGRDIVDAIAAGALDPGPIVRLLDGRIEEGRFVVRTAPWMGNHFGTMHGGLIATIVAQGISLAAQAHTAPGVDYRVADLSVGFYRSPAVDGGEVIVEVEPVKVGRRIGSFDAVLRTRDGLLLSKAVADVIFR</sequence>
<protein>
    <submittedName>
        <fullName evidence="4">PaaI family thioesterase</fullName>
    </submittedName>
</protein>
<accession>A0ABX6IKT2</accession>
<proteinExistence type="inferred from homology"/>
<reference evidence="4" key="1">
    <citation type="journal article" date="2021" name="Nat. Microbiol.">
        <title>Cocultivation of an ultrasmall environmental parasitic bacterium with lytic ability against bacteria associated with wastewater foams.</title>
        <authorList>
            <person name="Batinovic S."/>
            <person name="Rose J.J.A."/>
            <person name="Ratcliffe J."/>
            <person name="Seviour R.J."/>
            <person name="Petrovski S."/>
        </authorList>
    </citation>
    <scope>NUCLEOTIDE SEQUENCE</scope>
    <source>
        <strain evidence="4">CON9</strain>
    </source>
</reference>
<dbReference type="PANTHER" id="PTHR21660:SF1">
    <property type="entry name" value="ACYL-COENZYME A THIOESTERASE 13"/>
    <property type="match status" value="1"/>
</dbReference>
<evidence type="ECO:0000256" key="2">
    <source>
        <dbReference type="ARBA" id="ARBA00022801"/>
    </source>
</evidence>
<dbReference type="RefSeq" id="WP_213244659.1">
    <property type="nucleotide sequence ID" value="NZ_CP045806.1"/>
</dbReference>
<comment type="similarity">
    <text evidence="1">Belongs to the thioesterase PaaI family.</text>
</comment>
<dbReference type="CDD" id="cd03443">
    <property type="entry name" value="PaaI_thioesterase"/>
    <property type="match status" value="1"/>
</dbReference>
<gene>
    <name evidence="4" type="ORF">GII31_17480</name>
</gene>
<dbReference type="InterPro" id="IPR029069">
    <property type="entry name" value="HotDog_dom_sf"/>
</dbReference>
<dbReference type="EMBL" id="CP045809">
    <property type="protein sequence ID" value="QHN36405.1"/>
    <property type="molecule type" value="Genomic_DNA"/>
</dbReference>
<keyword evidence="5" id="KW-1185">Reference proteome</keyword>
<dbReference type="Gene3D" id="3.10.129.10">
    <property type="entry name" value="Hotdog Thioesterase"/>
    <property type="match status" value="2"/>
</dbReference>
<feature type="domain" description="Thioesterase" evidence="3">
    <location>
        <begin position="208"/>
        <end position="285"/>
    </location>
</feature>
<dbReference type="SUPFAM" id="SSF54637">
    <property type="entry name" value="Thioesterase/thiol ester dehydrase-isomerase"/>
    <property type="match status" value="2"/>
</dbReference>
<evidence type="ECO:0000259" key="3">
    <source>
        <dbReference type="Pfam" id="PF03061"/>
    </source>
</evidence>